<dbReference type="AlphaFoldDB" id="A0A8G1ZEY0"/>
<comment type="caution">
    <text evidence="2">The sequence shown here is derived from an EMBL/GenBank/DDBJ whole genome shotgun (WGS) entry which is preliminary data.</text>
</comment>
<accession>A0A8G1ZEY0</accession>
<evidence type="ECO:0000259" key="1">
    <source>
        <dbReference type="Pfam" id="PF09356"/>
    </source>
</evidence>
<reference evidence="2 3" key="1">
    <citation type="submission" date="2019-02" db="EMBL/GenBank/DDBJ databases">
        <authorList>
            <person name="Feng G."/>
        </authorList>
    </citation>
    <scope>NUCLEOTIDE SEQUENCE [LARGE SCALE GENOMIC DNA]</scope>
    <source>
        <strain evidence="2 3">CCTCC AB 2011146</strain>
    </source>
</reference>
<proteinExistence type="predicted"/>
<protein>
    <submittedName>
        <fullName evidence="2">DUF2163 domain-containing protein</fullName>
    </submittedName>
</protein>
<evidence type="ECO:0000313" key="2">
    <source>
        <dbReference type="EMBL" id="RYM08661.1"/>
    </source>
</evidence>
<dbReference type="Proteomes" id="UP000291572">
    <property type="component" value="Unassembled WGS sequence"/>
</dbReference>
<organism evidence="2 3">
    <name type="scientific">Sphingobium cupriresistens</name>
    <dbReference type="NCBI Taxonomy" id="1132417"/>
    <lineage>
        <taxon>Bacteria</taxon>
        <taxon>Pseudomonadati</taxon>
        <taxon>Pseudomonadota</taxon>
        <taxon>Alphaproteobacteria</taxon>
        <taxon>Sphingomonadales</taxon>
        <taxon>Sphingomonadaceae</taxon>
        <taxon>Sphingobium</taxon>
    </lineage>
</organism>
<dbReference type="RefSeq" id="WP_129927224.1">
    <property type="nucleotide sequence ID" value="NZ_SEOO01000030.1"/>
</dbReference>
<sequence>MTDAERLGAPLNTLAFCWRIERRDGVTIGLTSHDRDLDIGGLTYRAAPGMTPSAVRAGIGLDGEDSDVAGALSSDAIGEADLMAGRWDGAALELRLTQWEALGEEPGALWLLLARGEIGAVARKGGAFTAELLGAAAVLGGPVAPSTSPDCRARLGDGACRVDMAGRRKIVTVGAIDDVDVAVSGLTAGVYAFGTLRWLSGANAGLTQAVVDNGADGVALADPPAFAVAAGTLALLTQGCDRQLATCAARFGNARNFRGEPYLPGMDLLTRYPGA</sequence>
<dbReference type="NCBIfam" id="TIGR02218">
    <property type="entry name" value="phg_TIGR02218"/>
    <property type="match status" value="1"/>
</dbReference>
<dbReference type="InterPro" id="IPR018964">
    <property type="entry name" value="Phage_phiJL001_Gp84_C"/>
</dbReference>
<dbReference type="Pfam" id="PF09931">
    <property type="entry name" value="Phage_phiJL001_Gp84_N"/>
    <property type="match status" value="1"/>
</dbReference>
<feature type="domain" description="Bacteriophage phiJL001 Gp84 C-terminal" evidence="1">
    <location>
        <begin position="189"/>
        <end position="267"/>
    </location>
</feature>
<dbReference type="EMBL" id="SEOO01000030">
    <property type="protein sequence ID" value="RYM08661.1"/>
    <property type="molecule type" value="Genomic_DNA"/>
</dbReference>
<name>A0A8G1ZEY0_9SPHN</name>
<dbReference type="InterPro" id="IPR011928">
    <property type="entry name" value="Phage_phiJL001_Gp84"/>
</dbReference>
<dbReference type="OrthoDB" id="1633386at2"/>
<dbReference type="Pfam" id="PF09356">
    <property type="entry name" value="Phage_BR0599"/>
    <property type="match status" value="1"/>
</dbReference>
<evidence type="ECO:0000313" key="3">
    <source>
        <dbReference type="Proteomes" id="UP000291572"/>
    </source>
</evidence>
<gene>
    <name evidence="2" type="ORF">EWH12_16160</name>
</gene>